<keyword evidence="12" id="KW-0464">Manganese</keyword>
<keyword evidence="10 18" id="KW-0067">ATP-binding</keyword>
<dbReference type="Gene3D" id="3.90.600.10">
    <property type="entry name" value="Phosphoribosylglycinamide synthetase, C-terminal domain"/>
    <property type="match status" value="1"/>
</dbReference>
<evidence type="ECO:0000256" key="12">
    <source>
        <dbReference type="ARBA" id="ARBA00023211"/>
    </source>
</evidence>
<evidence type="ECO:0000256" key="2">
    <source>
        <dbReference type="ARBA" id="ARBA00001946"/>
    </source>
</evidence>
<dbReference type="EC" id="6.3.4.13" evidence="4 17"/>
<dbReference type="FunFam" id="3.40.50.20:FF:000006">
    <property type="entry name" value="Phosphoribosylamine--glycine ligase, chloroplastic"/>
    <property type="match status" value="1"/>
</dbReference>
<evidence type="ECO:0000256" key="6">
    <source>
        <dbReference type="ARBA" id="ARBA00022598"/>
    </source>
</evidence>
<dbReference type="PROSITE" id="PS00184">
    <property type="entry name" value="GARS"/>
    <property type="match status" value="1"/>
</dbReference>
<comment type="similarity">
    <text evidence="13 17">Belongs to the GARS family.</text>
</comment>
<evidence type="ECO:0000259" key="19">
    <source>
        <dbReference type="PROSITE" id="PS50975"/>
    </source>
</evidence>
<dbReference type="FunFam" id="3.30.470.20:FF:000031">
    <property type="entry name" value="Phosphoribosylamine--glycine ligase"/>
    <property type="match status" value="1"/>
</dbReference>
<dbReference type="Pfam" id="PF02844">
    <property type="entry name" value="GARS_N"/>
    <property type="match status" value="1"/>
</dbReference>
<proteinExistence type="inferred from homology"/>
<dbReference type="EMBL" id="CP068176">
    <property type="protein sequence ID" value="QQT85883.1"/>
    <property type="molecule type" value="Genomic_DNA"/>
</dbReference>
<keyword evidence="6 17" id="KW-0436">Ligase</keyword>
<reference evidence="20 21" key="1">
    <citation type="submission" date="2021-01" db="EMBL/GenBank/DDBJ databases">
        <title>FDA dAtabase for Regulatory Grade micrObial Sequences (FDA-ARGOS): Supporting development and validation of Infectious Disease Dx tests.</title>
        <authorList>
            <person name="Sproer C."/>
            <person name="Gronow S."/>
            <person name="Severitt S."/>
            <person name="Schroder I."/>
            <person name="Tallon L."/>
            <person name="Sadzewicz L."/>
            <person name="Zhao X."/>
            <person name="Boylan J."/>
            <person name="Ott S."/>
            <person name="Bowen H."/>
            <person name="Vavikolanu K."/>
            <person name="Mehta A."/>
            <person name="Aluvathingal J."/>
            <person name="Nadendla S."/>
            <person name="Lowell S."/>
            <person name="Myers T."/>
            <person name="Yan Y."/>
            <person name="Sichtig H."/>
        </authorList>
    </citation>
    <scope>NUCLEOTIDE SEQUENCE [LARGE SCALE GENOMIC DNA]</scope>
    <source>
        <strain evidence="20 21">FDAARGOS_1096</strain>
    </source>
</reference>
<dbReference type="InterPro" id="IPR037123">
    <property type="entry name" value="PRibGlycinamide_synth_C_sf"/>
</dbReference>
<dbReference type="SMART" id="SM01209">
    <property type="entry name" value="GARS_A"/>
    <property type="match status" value="1"/>
</dbReference>
<comment type="pathway">
    <text evidence="3 17">Purine metabolism; IMP biosynthesis via de novo pathway; N(1)-(5-phospho-D-ribosyl)glycinamide from 5-phospho-alpha-D-ribose 1-diphosphate: step 2/2.</text>
</comment>
<dbReference type="Gene3D" id="3.30.470.20">
    <property type="entry name" value="ATP-grasp fold, B domain"/>
    <property type="match status" value="1"/>
</dbReference>
<dbReference type="InterPro" id="IPR016185">
    <property type="entry name" value="PreATP-grasp_dom_sf"/>
</dbReference>
<dbReference type="Gene3D" id="3.30.1490.20">
    <property type="entry name" value="ATP-grasp fold, A domain"/>
    <property type="match status" value="1"/>
</dbReference>
<comment type="cofactor">
    <cofactor evidence="2">
        <name>Mg(2+)</name>
        <dbReference type="ChEBI" id="CHEBI:18420"/>
    </cofactor>
</comment>
<evidence type="ECO:0000256" key="17">
    <source>
        <dbReference type="HAMAP-Rule" id="MF_00138"/>
    </source>
</evidence>
<name>A0A7T9Z6G4_9GAMM</name>
<gene>
    <name evidence="17 20" type="primary">purD</name>
    <name evidence="20" type="ORF">I6I53_13465</name>
</gene>
<evidence type="ECO:0000256" key="11">
    <source>
        <dbReference type="ARBA" id="ARBA00022842"/>
    </source>
</evidence>
<dbReference type="SUPFAM" id="SSF56059">
    <property type="entry name" value="Glutathione synthetase ATP-binding domain-like"/>
    <property type="match status" value="1"/>
</dbReference>
<evidence type="ECO:0000256" key="9">
    <source>
        <dbReference type="ARBA" id="ARBA00022755"/>
    </source>
</evidence>
<dbReference type="AlphaFoldDB" id="A0A7T9Z6G4"/>
<dbReference type="Proteomes" id="UP000595320">
    <property type="component" value="Chromosome"/>
</dbReference>
<dbReference type="InterPro" id="IPR013815">
    <property type="entry name" value="ATP_grasp_subdomain_1"/>
</dbReference>
<dbReference type="SUPFAM" id="SSF52440">
    <property type="entry name" value="PreATP-grasp domain"/>
    <property type="match status" value="1"/>
</dbReference>
<evidence type="ECO:0000256" key="1">
    <source>
        <dbReference type="ARBA" id="ARBA00001936"/>
    </source>
</evidence>
<dbReference type="NCBIfam" id="TIGR00877">
    <property type="entry name" value="purD"/>
    <property type="match status" value="1"/>
</dbReference>
<dbReference type="InterPro" id="IPR011054">
    <property type="entry name" value="Rudment_hybrid_motif"/>
</dbReference>
<keyword evidence="7" id="KW-0479">Metal-binding</keyword>
<dbReference type="GO" id="GO:0005524">
    <property type="term" value="F:ATP binding"/>
    <property type="evidence" value="ECO:0007669"/>
    <property type="project" value="UniProtKB-UniRule"/>
</dbReference>
<dbReference type="HAMAP" id="MF_00138">
    <property type="entry name" value="GARS"/>
    <property type="match status" value="1"/>
</dbReference>
<dbReference type="GO" id="GO:0046872">
    <property type="term" value="F:metal ion binding"/>
    <property type="evidence" value="ECO:0007669"/>
    <property type="project" value="UniProtKB-KW"/>
</dbReference>
<dbReference type="GeneID" id="66212340"/>
<comment type="cofactor">
    <cofactor evidence="1">
        <name>Mn(2+)</name>
        <dbReference type="ChEBI" id="CHEBI:29035"/>
    </cofactor>
</comment>
<dbReference type="PANTHER" id="PTHR43472">
    <property type="entry name" value="PHOSPHORIBOSYLAMINE--GLYCINE LIGASE"/>
    <property type="match status" value="1"/>
</dbReference>
<evidence type="ECO:0000256" key="10">
    <source>
        <dbReference type="ARBA" id="ARBA00022840"/>
    </source>
</evidence>
<dbReference type="InterPro" id="IPR020562">
    <property type="entry name" value="PRibGlycinamide_synth_N"/>
</dbReference>
<evidence type="ECO:0000256" key="18">
    <source>
        <dbReference type="PROSITE-ProRule" id="PRU00409"/>
    </source>
</evidence>
<dbReference type="RefSeq" id="WP_004997416.1">
    <property type="nucleotide sequence ID" value="NZ_BKVT01000011.1"/>
</dbReference>
<keyword evidence="11" id="KW-0460">Magnesium</keyword>
<evidence type="ECO:0000256" key="7">
    <source>
        <dbReference type="ARBA" id="ARBA00022723"/>
    </source>
</evidence>
<evidence type="ECO:0000256" key="4">
    <source>
        <dbReference type="ARBA" id="ARBA00013255"/>
    </source>
</evidence>
<organism evidence="20 21">
    <name type="scientific">Acinetobacter ursingii</name>
    <dbReference type="NCBI Taxonomy" id="108980"/>
    <lineage>
        <taxon>Bacteria</taxon>
        <taxon>Pseudomonadati</taxon>
        <taxon>Pseudomonadota</taxon>
        <taxon>Gammaproteobacteria</taxon>
        <taxon>Moraxellales</taxon>
        <taxon>Moraxellaceae</taxon>
        <taxon>Acinetobacter</taxon>
    </lineage>
</organism>
<evidence type="ECO:0000256" key="15">
    <source>
        <dbReference type="ARBA" id="ARBA00042864"/>
    </source>
</evidence>
<dbReference type="GO" id="GO:0004637">
    <property type="term" value="F:phosphoribosylamine-glycine ligase activity"/>
    <property type="evidence" value="ECO:0007669"/>
    <property type="project" value="UniProtKB-UniRule"/>
</dbReference>
<dbReference type="SMART" id="SM01210">
    <property type="entry name" value="GARS_C"/>
    <property type="match status" value="1"/>
</dbReference>
<dbReference type="UniPathway" id="UPA00074">
    <property type="reaction ID" value="UER00125"/>
</dbReference>
<dbReference type="FunFam" id="3.30.1490.20:FF:000006">
    <property type="entry name" value="phosphoribosylamine--glycine ligase, chloroplastic-like"/>
    <property type="match status" value="1"/>
</dbReference>
<evidence type="ECO:0000256" key="5">
    <source>
        <dbReference type="ARBA" id="ARBA00020605"/>
    </source>
</evidence>
<dbReference type="GO" id="GO:0009113">
    <property type="term" value="P:purine nucleobase biosynthetic process"/>
    <property type="evidence" value="ECO:0007669"/>
    <property type="project" value="InterPro"/>
</dbReference>
<evidence type="ECO:0000256" key="14">
    <source>
        <dbReference type="ARBA" id="ARBA00042242"/>
    </source>
</evidence>
<dbReference type="InterPro" id="IPR020560">
    <property type="entry name" value="PRibGlycinamide_synth_C-dom"/>
</dbReference>
<dbReference type="InterPro" id="IPR011761">
    <property type="entry name" value="ATP-grasp"/>
</dbReference>
<dbReference type="FunFam" id="3.90.600.10:FF:000001">
    <property type="entry name" value="Trifunctional purine biosynthetic protein adenosine-3"/>
    <property type="match status" value="1"/>
</dbReference>
<dbReference type="PROSITE" id="PS50975">
    <property type="entry name" value="ATP_GRASP"/>
    <property type="match status" value="1"/>
</dbReference>
<dbReference type="Pfam" id="PF02843">
    <property type="entry name" value="GARS_C"/>
    <property type="match status" value="1"/>
</dbReference>
<protein>
    <recommendedName>
        <fullName evidence="5 17">Phosphoribosylamine--glycine ligase</fullName>
        <ecNumber evidence="4 17">6.3.4.13</ecNumber>
    </recommendedName>
    <alternativeName>
        <fullName evidence="16 17">GARS</fullName>
    </alternativeName>
    <alternativeName>
        <fullName evidence="14 17">Glycinamide ribonucleotide synthetase</fullName>
    </alternativeName>
    <alternativeName>
        <fullName evidence="15 17">Phosphoribosylglycinamide synthetase</fullName>
    </alternativeName>
</protein>
<sequence>MNILVLGSGGREHALAWKIAQDAKVTKVFVAPGNAGTATENKCENVQIDILNNPEIINFAKNNHVDLIIVGPEAPLVNGIVDAARLADLKIWGPTQYAAQLEGSKAFAKDFLKKHNIPTAFYEVFTEVEPAKDYIKRHGAPIVIKADGLAAGKGVIVAMSNEEAFEAIDDMLAGNKFGDAGSRVVIEQFLAGEEASFICMIDGQNILPMATSQDHKRIFEGDQGPNTGGMGAYSPAPVVTSEVFDRVMTEIMRPTVEGMARDGHIYTGFLYAGLMIDDQGQPRVIEFNCRFGDPETQPIMMRLKSSLVDLVEAGIAGKLPAQAEWDERKSIGVVLAAEGYPETVRKGDVISGLGQSPEGTKIFHAGTSMKDDGHVVTAGGRVLCVTALGDSVLEAQVNALEVCGQVTFAGMQYRSDIGYRAIAREKADH</sequence>
<evidence type="ECO:0000256" key="13">
    <source>
        <dbReference type="ARBA" id="ARBA00038345"/>
    </source>
</evidence>
<keyword evidence="8 18" id="KW-0547">Nucleotide-binding</keyword>
<dbReference type="InterPro" id="IPR000115">
    <property type="entry name" value="PRibGlycinamide_synth"/>
</dbReference>
<dbReference type="InterPro" id="IPR020561">
    <property type="entry name" value="PRibGlycinamid_synth_ATP-grasp"/>
</dbReference>
<dbReference type="GO" id="GO:0006189">
    <property type="term" value="P:'de novo' IMP biosynthetic process"/>
    <property type="evidence" value="ECO:0007669"/>
    <property type="project" value="UniProtKB-UniRule"/>
</dbReference>
<dbReference type="InterPro" id="IPR020559">
    <property type="entry name" value="PRibGlycinamide_synth_CS"/>
</dbReference>
<evidence type="ECO:0000313" key="21">
    <source>
        <dbReference type="Proteomes" id="UP000595320"/>
    </source>
</evidence>
<keyword evidence="9 17" id="KW-0658">Purine biosynthesis</keyword>
<feature type="domain" description="ATP-grasp" evidence="19">
    <location>
        <begin position="109"/>
        <end position="316"/>
    </location>
</feature>
<dbReference type="SUPFAM" id="SSF51246">
    <property type="entry name" value="Rudiment single hybrid motif"/>
    <property type="match status" value="1"/>
</dbReference>
<dbReference type="Pfam" id="PF01071">
    <property type="entry name" value="GARS_A"/>
    <property type="match status" value="1"/>
</dbReference>
<evidence type="ECO:0000313" key="20">
    <source>
        <dbReference type="EMBL" id="QQT85883.1"/>
    </source>
</evidence>
<evidence type="ECO:0000256" key="3">
    <source>
        <dbReference type="ARBA" id="ARBA00005174"/>
    </source>
</evidence>
<accession>A0A7T9Z6G4</accession>
<comment type="catalytic activity">
    <reaction evidence="17">
        <text>5-phospho-beta-D-ribosylamine + glycine + ATP = N(1)-(5-phospho-beta-D-ribosyl)glycinamide + ADP + phosphate + H(+)</text>
        <dbReference type="Rhea" id="RHEA:17453"/>
        <dbReference type="ChEBI" id="CHEBI:15378"/>
        <dbReference type="ChEBI" id="CHEBI:30616"/>
        <dbReference type="ChEBI" id="CHEBI:43474"/>
        <dbReference type="ChEBI" id="CHEBI:57305"/>
        <dbReference type="ChEBI" id="CHEBI:58681"/>
        <dbReference type="ChEBI" id="CHEBI:143788"/>
        <dbReference type="ChEBI" id="CHEBI:456216"/>
        <dbReference type="EC" id="6.3.4.13"/>
    </reaction>
</comment>
<dbReference type="Gene3D" id="3.40.50.20">
    <property type="match status" value="1"/>
</dbReference>
<evidence type="ECO:0000256" key="16">
    <source>
        <dbReference type="ARBA" id="ARBA00079592"/>
    </source>
</evidence>
<dbReference type="PANTHER" id="PTHR43472:SF1">
    <property type="entry name" value="PHOSPHORIBOSYLAMINE--GLYCINE LIGASE, CHLOROPLASTIC"/>
    <property type="match status" value="1"/>
</dbReference>
<evidence type="ECO:0000256" key="8">
    <source>
        <dbReference type="ARBA" id="ARBA00022741"/>
    </source>
</evidence>